<protein>
    <recommendedName>
        <fullName evidence="3">alpha-glucosidase</fullName>
        <ecNumber evidence="3">3.2.1.20</ecNumber>
    </recommendedName>
</protein>
<dbReference type="Pfam" id="PF13802">
    <property type="entry name" value="Gal_mutarotas_2"/>
    <property type="match status" value="1"/>
</dbReference>
<evidence type="ECO:0000256" key="1">
    <source>
        <dbReference type="ARBA" id="ARBA00001657"/>
    </source>
</evidence>
<gene>
    <name evidence="8" type="ORF">EV356DRAFT_510117</name>
</gene>
<dbReference type="OrthoDB" id="1334205at2759"/>
<dbReference type="AlphaFoldDB" id="A0A6A6GW73"/>
<comment type="similarity">
    <text evidence="2 4">Belongs to the glycosyl hydrolase 31 family.</text>
</comment>
<keyword evidence="4" id="KW-0326">Glycosidase</keyword>
<dbReference type="Pfam" id="PF01055">
    <property type="entry name" value="Glyco_hydro_31_2nd"/>
    <property type="match status" value="1"/>
</dbReference>
<comment type="catalytic activity">
    <reaction evidence="1">
        <text>Hydrolysis of terminal, non-reducing (1-&gt;4)-linked alpha-D-glucose residues with release of alpha-D-glucose.</text>
        <dbReference type="EC" id="3.2.1.20"/>
    </reaction>
</comment>
<dbReference type="PANTHER" id="PTHR22762:SF165">
    <property type="entry name" value="PUTATIVE (AFU_ORTHOLOGUE AFUA_1G06560)-RELATED"/>
    <property type="match status" value="1"/>
</dbReference>
<dbReference type="Gene3D" id="3.20.20.80">
    <property type="entry name" value="Glycosidases"/>
    <property type="match status" value="1"/>
</dbReference>
<feature type="domain" description="Glycoside hydrolase family 31 TIM barrel" evidence="5">
    <location>
        <begin position="268"/>
        <end position="625"/>
    </location>
</feature>
<dbReference type="Proteomes" id="UP000800092">
    <property type="component" value="Unassembled WGS sequence"/>
</dbReference>
<dbReference type="InterPro" id="IPR000322">
    <property type="entry name" value="Glyco_hydro_31_TIM"/>
</dbReference>
<dbReference type="SUPFAM" id="SSF51445">
    <property type="entry name" value="(Trans)glycosidases"/>
    <property type="match status" value="1"/>
</dbReference>
<organism evidence="8 9">
    <name type="scientific">Viridothelium virens</name>
    <name type="common">Speckled blister lichen</name>
    <name type="synonym">Trypethelium virens</name>
    <dbReference type="NCBI Taxonomy" id="1048519"/>
    <lineage>
        <taxon>Eukaryota</taxon>
        <taxon>Fungi</taxon>
        <taxon>Dikarya</taxon>
        <taxon>Ascomycota</taxon>
        <taxon>Pezizomycotina</taxon>
        <taxon>Dothideomycetes</taxon>
        <taxon>Dothideomycetes incertae sedis</taxon>
        <taxon>Trypetheliales</taxon>
        <taxon>Trypetheliaceae</taxon>
        <taxon>Viridothelium</taxon>
    </lineage>
</organism>
<proteinExistence type="inferred from homology"/>
<dbReference type="Pfam" id="PF21365">
    <property type="entry name" value="Glyco_hydro_31_3rd"/>
    <property type="match status" value="1"/>
</dbReference>
<dbReference type="InterPro" id="IPR017853">
    <property type="entry name" value="GH"/>
</dbReference>
<dbReference type="Gene3D" id="2.60.40.1760">
    <property type="entry name" value="glycosyl hydrolase (family 31)"/>
    <property type="match status" value="1"/>
</dbReference>
<dbReference type="CDD" id="cd14752">
    <property type="entry name" value="GH31_N"/>
    <property type="match status" value="1"/>
</dbReference>
<name>A0A6A6GW73_VIRVR</name>
<keyword evidence="4 8" id="KW-0378">Hydrolase</keyword>
<evidence type="ECO:0000259" key="7">
    <source>
        <dbReference type="Pfam" id="PF21365"/>
    </source>
</evidence>
<sequence>MVQYEYVPCGFVLDNTPDRVAHPCLFLHNDHAGAVSDDAAGLTFTPTSPFKFSFEVLRPNLFRTTFTSEKHQLPPHRSTPVPEPYLGGVEISENHQATQKAFDIGDLKVSVEWSKAPVVSISYQNSDGTLFEDLPFRSYVIDGPGVSHYTRFKKNTLHVGLGEKSAPMNLQNRGFELSATDSFGYDVYRTDPLYKHIPLLINALPHGCVASFSTSHCRGRYAIGSEMDGLWGYYKVYRQDHGGLEEYTIVGKTIKEVVKTFADLVGYPQLVPRWAFGYLGGGMKYSMLDDPPAADALVQWAQKVKNHDIPCSGFQLSSGYTVAETEPKTRNVFTWNRHRFPDPEGWIKAFHERGIRIIANVKPYVLANHPAYRMLKDAGALFHDPICQKSAEMRLWSAGGGESGEGSHLDFTSSAGFRWWYEGVRQLKKEGIDCIWNDNNEYTIPSDDWQIRLDEPSVQREESPCELSNQVGWWGRALHTELMGKSSYEACIEVNPHERPFVLTRSATIGTMRYACSSWSGDNITSWEGMKGANALSLTAGMCLLQCYGHDIGGFEGPQPSPELLLRWVQLGTYSPRFAINCYKTSPADNTVGDVIEPWMYPEVLPQVRDAIKMRYSMIPYLYSLHLESHLFAIPPQRWVGWGYESDKMVWESRKLLDGEEQYWLGDALLIGGVYESGVTTAKLYLPKRAGQTEGYWNLNEPWDYLEPGQWVEVKSEWRKSIPVLAKAGTAIPGGKSEQTVAPGDSKNEANLPEDNLRYLRLFPPRGSSSGKIFANTWYEDDGISLKPEISKFHLTMSCTDLEIRITFEPDSANRFKPPWLQGEIPIYLPQNESRKVVSDKNVVQQNSVTGTWVIQ</sequence>
<evidence type="ECO:0000256" key="2">
    <source>
        <dbReference type="ARBA" id="ARBA00007806"/>
    </source>
</evidence>
<evidence type="ECO:0000256" key="3">
    <source>
        <dbReference type="ARBA" id="ARBA00012741"/>
    </source>
</evidence>
<dbReference type="GO" id="GO:0030246">
    <property type="term" value="F:carbohydrate binding"/>
    <property type="evidence" value="ECO:0007669"/>
    <property type="project" value="InterPro"/>
</dbReference>
<dbReference type="InterPro" id="IPR048395">
    <property type="entry name" value="Glyco_hydro_31_C"/>
</dbReference>
<dbReference type="EMBL" id="ML991853">
    <property type="protein sequence ID" value="KAF2229831.1"/>
    <property type="molecule type" value="Genomic_DNA"/>
</dbReference>
<dbReference type="InterPro" id="IPR025887">
    <property type="entry name" value="Glyco_hydro_31_N_dom"/>
</dbReference>
<dbReference type="PANTHER" id="PTHR22762">
    <property type="entry name" value="ALPHA-GLUCOSIDASE"/>
    <property type="match status" value="1"/>
</dbReference>
<feature type="domain" description="Glycosyl hydrolase family 31 C-terminal" evidence="7">
    <location>
        <begin position="635"/>
        <end position="732"/>
    </location>
</feature>
<feature type="domain" description="Glycoside hydrolase family 31 N-terminal" evidence="6">
    <location>
        <begin position="52"/>
        <end position="206"/>
    </location>
</feature>
<reference evidence="8" key="1">
    <citation type="journal article" date="2020" name="Stud. Mycol.">
        <title>101 Dothideomycetes genomes: a test case for predicting lifestyles and emergence of pathogens.</title>
        <authorList>
            <person name="Haridas S."/>
            <person name="Albert R."/>
            <person name="Binder M."/>
            <person name="Bloem J."/>
            <person name="Labutti K."/>
            <person name="Salamov A."/>
            <person name="Andreopoulos B."/>
            <person name="Baker S."/>
            <person name="Barry K."/>
            <person name="Bills G."/>
            <person name="Bluhm B."/>
            <person name="Cannon C."/>
            <person name="Castanera R."/>
            <person name="Culley D."/>
            <person name="Daum C."/>
            <person name="Ezra D."/>
            <person name="Gonzalez J."/>
            <person name="Henrissat B."/>
            <person name="Kuo A."/>
            <person name="Liang C."/>
            <person name="Lipzen A."/>
            <person name="Lutzoni F."/>
            <person name="Magnuson J."/>
            <person name="Mondo S."/>
            <person name="Nolan M."/>
            <person name="Ohm R."/>
            <person name="Pangilinan J."/>
            <person name="Park H.-J."/>
            <person name="Ramirez L."/>
            <person name="Alfaro M."/>
            <person name="Sun H."/>
            <person name="Tritt A."/>
            <person name="Yoshinaga Y."/>
            <person name="Zwiers L.-H."/>
            <person name="Turgeon B."/>
            <person name="Goodwin S."/>
            <person name="Spatafora J."/>
            <person name="Crous P."/>
            <person name="Grigoriev I."/>
        </authorList>
    </citation>
    <scope>NUCLEOTIDE SEQUENCE</scope>
    <source>
        <strain evidence="8">Tuck. ex Michener</strain>
    </source>
</reference>
<evidence type="ECO:0000259" key="5">
    <source>
        <dbReference type="Pfam" id="PF01055"/>
    </source>
</evidence>
<dbReference type="GO" id="GO:0005975">
    <property type="term" value="P:carbohydrate metabolic process"/>
    <property type="evidence" value="ECO:0007669"/>
    <property type="project" value="InterPro"/>
</dbReference>
<evidence type="ECO:0000256" key="4">
    <source>
        <dbReference type="RuleBase" id="RU361185"/>
    </source>
</evidence>
<evidence type="ECO:0000313" key="9">
    <source>
        <dbReference type="Proteomes" id="UP000800092"/>
    </source>
</evidence>
<dbReference type="InterPro" id="IPR011013">
    <property type="entry name" value="Gal_mutarotase_sf_dom"/>
</dbReference>
<dbReference type="GO" id="GO:0004558">
    <property type="term" value="F:alpha-1,4-glucosidase activity"/>
    <property type="evidence" value="ECO:0007669"/>
    <property type="project" value="UniProtKB-EC"/>
</dbReference>
<dbReference type="EC" id="3.2.1.20" evidence="3"/>
<keyword evidence="9" id="KW-1185">Reference proteome</keyword>
<dbReference type="SUPFAM" id="SSF74650">
    <property type="entry name" value="Galactose mutarotase-like"/>
    <property type="match status" value="1"/>
</dbReference>
<accession>A0A6A6GW73</accession>
<evidence type="ECO:0000313" key="8">
    <source>
        <dbReference type="EMBL" id="KAF2229831.1"/>
    </source>
</evidence>
<evidence type="ECO:0000259" key="6">
    <source>
        <dbReference type="Pfam" id="PF13802"/>
    </source>
</evidence>